<proteinExistence type="predicted"/>
<name>A0A7C8I5F3_9PLEO</name>
<dbReference type="Proteomes" id="UP000481861">
    <property type="component" value="Unassembled WGS sequence"/>
</dbReference>
<evidence type="ECO:0000313" key="2">
    <source>
        <dbReference type="Proteomes" id="UP000481861"/>
    </source>
</evidence>
<gene>
    <name evidence="1" type="ORF">BDV95DRAFT_588111</name>
</gene>
<evidence type="ECO:0000313" key="1">
    <source>
        <dbReference type="EMBL" id="KAF2864827.1"/>
    </source>
</evidence>
<protein>
    <submittedName>
        <fullName evidence="1">Uncharacterized protein</fullName>
    </submittedName>
</protein>
<dbReference type="AlphaFoldDB" id="A0A7C8I5F3"/>
<dbReference type="OrthoDB" id="3798712at2759"/>
<sequence>MDLASRALVQTLPAGVPDTYAARSEHSNEQAQRKQYLSREEKKALVQFLLLMSNLGHP</sequence>
<keyword evidence="2" id="KW-1185">Reference proteome</keyword>
<organism evidence="1 2">
    <name type="scientific">Massariosphaeria phaeospora</name>
    <dbReference type="NCBI Taxonomy" id="100035"/>
    <lineage>
        <taxon>Eukaryota</taxon>
        <taxon>Fungi</taxon>
        <taxon>Dikarya</taxon>
        <taxon>Ascomycota</taxon>
        <taxon>Pezizomycotina</taxon>
        <taxon>Dothideomycetes</taxon>
        <taxon>Pleosporomycetidae</taxon>
        <taxon>Pleosporales</taxon>
        <taxon>Pleosporales incertae sedis</taxon>
        <taxon>Massariosphaeria</taxon>
    </lineage>
</organism>
<comment type="caution">
    <text evidence="1">The sequence shown here is derived from an EMBL/GenBank/DDBJ whole genome shotgun (WGS) entry which is preliminary data.</text>
</comment>
<feature type="non-terminal residue" evidence="1">
    <location>
        <position position="58"/>
    </location>
</feature>
<dbReference type="EMBL" id="JAADJZ010000039">
    <property type="protein sequence ID" value="KAF2864827.1"/>
    <property type="molecule type" value="Genomic_DNA"/>
</dbReference>
<reference evidence="1 2" key="1">
    <citation type="submission" date="2020-01" db="EMBL/GenBank/DDBJ databases">
        <authorList>
            <consortium name="DOE Joint Genome Institute"/>
            <person name="Haridas S."/>
            <person name="Albert R."/>
            <person name="Binder M."/>
            <person name="Bloem J."/>
            <person name="Labutti K."/>
            <person name="Salamov A."/>
            <person name="Andreopoulos B."/>
            <person name="Baker S.E."/>
            <person name="Barry K."/>
            <person name="Bills G."/>
            <person name="Bluhm B.H."/>
            <person name="Cannon C."/>
            <person name="Castanera R."/>
            <person name="Culley D.E."/>
            <person name="Daum C."/>
            <person name="Ezra D."/>
            <person name="Gonzalez J.B."/>
            <person name="Henrissat B."/>
            <person name="Kuo A."/>
            <person name="Liang C."/>
            <person name="Lipzen A."/>
            <person name="Lutzoni F."/>
            <person name="Magnuson J."/>
            <person name="Mondo S."/>
            <person name="Nolan M."/>
            <person name="Ohm R."/>
            <person name="Pangilinan J."/>
            <person name="Park H.-J.H."/>
            <person name="Ramirez L."/>
            <person name="Alfaro M."/>
            <person name="Sun H."/>
            <person name="Tritt A."/>
            <person name="Yoshinaga Y."/>
            <person name="Zwiers L.-H.L."/>
            <person name="Turgeon B.G."/>
            <person name="Goodwin S.B."/>
            <person name="Spatafora J.W."/>
            <person name="Crous P.W."/>
            <person name="Grigoriev I.V."/>
        </authorList>
    </citation>
    <scope>NUCLEOTIDE SEQUENCE [LARGE SCALE GENOMIC DNA]</scope>
    <source>
        <strain evidence="1 2">CBS 611.86</strain>
    </source>
</reference>
<accession>A0A7C8I5F3</accession>